<evidence type="ECO:0000259" key="4">
    <source>
        <dbReference type="Pfam" id="PF21761"/>
    </source>
</evidence>
<sequence>MTTQRNDLDSPHTPLTPLTPVTVLGLGNMGRALAGALLAAGHPTTVWNRSAGRGDDLVARGAVHATSAEDAVRASVLTVVCVVDYDAAEAILAPVAEAGAFEGGRVLVNLTSDTPERSRSAAAWAAEHGIAYLDGSVMVPTTVVGGPEALIFYSGDREAFATHEGVLRALGGKATFLGEDPGLAAVYDLAMLDFFYTAMSGLVHAYALAGADGVGAARLAPYLDTISSILPPISAVMAGHIDAGAHPGDLGTLAMEVAGIDHILHMARTRGLDVTVLEAVRAIAGRAVEKGHGGDDWSRTVEEVRG</sequence>
<protein>
    <submittedName>
        <fullName evidence="5">NAD(P)-binding domain-containing protein</fullName>
    </submittedName>
</protein>
<gene>
    <name evidence="5" type="ORF">OHV25_11825</name>
</gene>
<dbReference type="SUPFAM" id="SSF51735">
    <property type="entry name" value="NAD(P)-binding Rossmann-fold domains"/>
    <property type="match status" value="1"/>
</dbReference>
<dbReference type="InterPro" id="IPR008927">
    <property type="entry name" value="6-PGluconate_DH-like_C_sf"/>
</dbReference>
<dbReference type="GO" id="GO:0016491">
    <property type="term" value="F:oxidoreductase activity"/>
    <property type="evidence" value="ECO:0007669"/>
    <property type="project" value="UniProtKB-KW"/>
</dbReference>
<dbReference type="InterPro" id="IPR015815">
    <property type="entry name" value="HIBADH-related"/>
</dbReference>
<dbReference type="InterPro" id="IPR013328">
    <property type="entry name" value="6PGD_dom2"/>
</dbReference>
<feature type="domain" description="NADPH-dependent reductive aminase-like C-terminal" evidence="4">
    <location>
        <begin position="180"/>
        <end position="305"/>
    </location>
</feature>
<reference evidence="5" key="1">
    <citation type="submission" date="2022-10" db="EMBL/GenBank/DDBJ databases">
        <title>The complete genomes of actinobacterial strains from the NBC collection.</title>
        <authorList>
            <person name="Joergensen T.S."/>
            <person name="Alvarez Arevalo M."/>
            <person name="Sterndorff E.B."/>
            <person name="Faurdal D."/>
            <person name="Vuksanovic O."/>
            <person name="Mourched A.-S."/>
            <person name="Charusanti P."/>
            <person name="Shaw S."/>
            <person name="Blin K."/>
            <person name="Weber T."/>
        </authorList>
    </citation>
    <scope>NUCLEOTIDE SEQUENCE</scope>
    <source>
        <strain evidence="5">NBC_00060</strain>
    </source>
</reference>
<evidence type="ECO:0000313" key="5">
    <source>
        <dbReference type="EMBL" id="WTU40215.1"/>
    </source>
</evidence>
<dbReference type="PANTHER" id="PTHR43580:SF2">
    <property type="entry name" value="CYTOKINE-LIKE NUCLEAR FACTOR N-PAC"/>
    <property type="match status" value="1"/>
</dbReference>
<dbReference type="PIRSF" id="PIRSF000103">
    <property type="entry name" value="HIBADH"/>
    <property type="match status" value="1"/>
</dbReference>
<dbReference type="PANTHER" id="PTHR43580">
    <property type="entry name" value="OXIDOREDUCTASE GLYR1-RELATED"/>
    <property type="match status" value="1"/>
</dbReference>
<feature type="domain" description="6-phosphogluconate dehydrogenase NADP-binding" evidence="3">
    <location>
        <begin position="21"/>
        <end position="178"/>
    </location>
</feature>
<dbReference type="InterPro" id="IPR036291">
    <property type="entry name" value="NAD(P)-bd_dom_sf"/>
</dbReference>
<name>A0AAU2GXY1_9ACTN</name>
<dbReference type="AlphaFoldDB" id="A0AAU2GXY1"/>
<dbReference type="Pfam" id="PF03446">
    <property type="entry name" value="NAD_binding_2"/>
    <property type="match status" value="1"/>
</dbReference>
<dbReference type="Gene3D" id="3.40.50.720">
    <property type="entry name" value="NAD(P)-binding Rossmann-like Domain"/>
    <property type="match status" value="1"/>
</dbReference>
<dbReference type="EMBL" id="CP108253">
    <property type="protein sequence ID" value="WTU40215.1"/>
    <property type="molecule type" value="Genomic_DNA"/>
</dbReference>
<proteinExistence type="inferred from homology"/>
<dbReference type="SUPFAM" id="SSF48179">
    <property type="entry name" value="6-phosphogluconate dehydrogenase C-terminal domain-like"/>
    <property type="match status" value="1"/>
</dbReference>
<keyword evidence="2" id="KW-0560">Oxidoreductase</keyword>
<dbReference type="InterPro" id="IPR006115">
    <property type="entry name" value="6PGDH_NADP-bd"/>
</dbReference>
<accession>A0AAU2GXY1</accession>
<dbReference type="InterPro" id="IPR048666">
    <property type="entry name" value="RedAm-like_C"/>
</dbReference>
<dbReference type="GO" id="GO:0050661">
    <property type="term" value="F:NADP binding"/>
    <property type="evidence" value="ECO:0007669"/>
    <property type="project" value="InterPro"/>
</dbReference>
<dbReference type="InterPro" id="IPR051265">
    <property type="entry name" value="HIBADH-related_NP60_sf"/>
</dbReference>
<evidence type="ECO:0000259" key="3">
    <source>
        <dbReference type="Pfam" id="PF03446"/>
    </source>
</evidence>
<organism evidence="5">
    <name type="scientific">Streptomyces sp. NBC_00060</name>
    <dbReference type="NCBI Taxonomy" id="2975636"/>
    <lineage>
        <taxon>Bacteria</taxon>
        <taxon>Bacillati</taxon>
        <taxon>Actinomycetota</taxon>
        <taxon>Actinomycetes</taxon>
        <taxon>Kitasatosporales</taxon>
        <taxon>Streptomycetaceae</taxon>
        <taxon>Streptomyces</taxon>
    </lineage>
</organism>
<dbReference type="Gene3D" id="1.10.1040.10">
    <property type="entry name" value="N-(1-d-carboxylethyl)-l-norvaline Dehydrogenase, domain 2"/>
    <property type="match status" value="1"/>
</dbReference>
<dbReference type="Pfam" id="PF21761">
    <property type="entry name" value="RedAm-like_C"/>
    <property type="match status" value="1"/>
</dbReference>
<evidence type="ECO:0000256" key="1">
    <source>
        <dbReference type="ARBA" id="ARBA00009080"/>
    </source>
</evidence>
<comment type="similarity">
    <text evidence="1">Belongs to the HIBADH-related family.</text>
</comment>
<evidence type="ECO:0000256" key="2">
    <source>
        <dbReference type="ARBA" id="ARBA00023002"/>
    </source>
</evidence>